<evidence type="ECO:0000313" key="3">
    <source>
        <dbReference type="Proteomes" id="UP001176521"/>
    </source>
</evidence>
<dbReference type="Proteomes" id="UP001176521">
    <property type="component" value="Unassembled WGS sequence"/>
</dbReference>
<reference evidence="2" key="1">
    <citation type="journal article" date="2023" name="PhytoFront">
        <title>Draft Genome Resources of Seven Strains of Tilletia horrida, Causal Agent of Kernel Smut of Rice.</title>
        <authorList>
            <person name="Khanal S."/>
            <person name="Antony Babu S."/>
            <person name="Zhou X.G."/>
        </authorList>
    </citation>
    <scope>NUCLEOTIDE SEQUENCE</scope>
    <source>
        <strain evidence="2">TX3</strain>
    </source>
</reference>
<dbReference type="AlphaFoldDB" id="A0AAN6JLS9"/>
<feature type="compositionally biased region" description="Basic residues" evidence="1">
    <location>
        <begin position="35"/>
        <end position="57"/>
    </location>
</feature>
<dbReference type="EMBL" id="JAPDMQ010001757">
    <property type="protein sequence ID" value="KAK0517599.1"/>
    <property type="molecule type" value="Genomic_DNA"/>
</dbReference>
<keyword evidence="3" id="KW-1185">Reference proteome</keyword>
<organism evidence="2 3">
    <name type="scientific">Tilletia horrida</name>
    <dbReference type="NCBI Taxonomy" id="155126"/>
    <lineage>
        <taxon>Eukaryota</taxon>
        <taxon>Fungi</taxon>
        <taxon>Dikarya</taxon>
        <taxon>Basidiomycota</taxon>
        <taxon>Ustilaginomycotina</taxon>
        <taxon>Exobasidiomycetes</taxon>
        <taxon>Tilletiales</taxon>
        <taxon>Tilletiaceae</taxon>
        <taxon>Tilletia</taxon>
    </lineage>
</organism>
<feature type="compositionally biased region" description="Polar residues" evidence="1">
    <location>
        <begin position="1"/>
        <end position="17"/>
    </location>
</feature>
<feature type="region of interest" description="Disordered" evidence="1">
    <location>
        <begin position="1"/>
        <end position="57"/>
    </location>
</feature>
<evidence type="ECO:0000256" key="1">
    <source>
        <dbReference type="SAM" id="MobiDB-lite"/>
    </source>
</evidence>
<accession>A0AAN6JLS9</accession>
<proteinExistence type="predicted"/>
<name>A0AAN6JLS9_9BASI</name>
<feature type="non-terminal residue" evidence="2">
    <location>
        <position position="1"/>
    </location>
</feature>
<evidence type="ECO:0000313" key="2">
    <source>
        <dbReference type="EMBL" id="KAK0517599.1"/>
    </source>
</evidence>
<feature type="non-terminal residue" evidence="2">
    <location>
        <position position="124"/>
    </location>
</feature>
<gene>
    <name evidence="2" type="ORF">OC842_008061</name>
</gene>
<comment type="caution">
    <text evidence="2">The sequence shown here is derived from an EMBL/GenBank/DDBJ whole genome shotgun (WGS) entry which is preliminary data.</text>
</comment>
<protein>
    <submittedName>
        <fullName evidence="2">Uncharacterized protein</fullName>
    </submittedName>
</protein>
<sequence>SASSAPYRPSSTRTSRTLPHPRSPLRRATSSVRRSWPKRKKRPTWTKATKKTKTRTTPWRRLRRLRWQPEERQRAVRHLSVPSGRWTRGPRLQMQQRRRGRLQLRRRTPPMLSRSGEATMTISC</sequence>